<keyword evidence="4" id="KW-1185">Reference proteome</keyword>
<dbReference type="SMART" id="SM00849">
    <property type="entry name" value="Lactamase_B"/>
    <property type="match status" value="1"/>
</dbReference>
<evidence type="ECO:0000259" key="2">
    <source>
        <dbReference type="SMART" id="SM00849"/>
    </source>
</evidence>
<dbReference type="Proteomes" id="UP001165427">
    <property type="component" value="Unassembled WGS sequence"/>
</dbReference>
<name>A0AA41R2T2_9BACT</name>
<accession>A0AA41R2T2</accession>
<feature type="domain" description="Metallo-beta-lactamase" evidence="2">
    <location>
        <begin position="27"/>
        <end position="217"/>
    </location>
</feature>
<protein>
    <submittedName>
        <fullName evidence="3">MBL fold metallo-hydrolase</fullName>
    </submittedName>
</protein>
<comment type="caution">
    <text evidence="3">The sequence shown here is derived from an EMBL/GenBank/DDBJ whole genome shotgun (WGS) entry which is preliminary data.</text>
</comment>
<dbReference type="CDD" id="cd07726">
    <property type="entry name" value="ST1585-like_MBL-fold"/>
    <property type="match status" value="1"/>
</dbReference>
<dbReference type="InterPro" id="IPR036866">
    <property type="entry name" value="RibonucZ/Hydroxyglut_hydro"/>
</dbReference>
<dbReference type="SUPFAM" id="SSF56281">
    <property type="entry name" value="Metallo-hydrolase/oxidoreductase"/>
    <property type="match status" value="1"/>
</dbReference>
<dbReference type="InterPro" id="IPR050855">
    <property type="entry name" value="NDM-1-like"/>
</dbReference>
<dbReference type="InterPro" id="IPR037482">
    <property type="entry name" value="ST1585_MBL-fold"/>
</dbReference>
<reference evidence="3" key="1">
    <citation type="submission" date="2022-04" db="EMBL/GenBank/DDBJ databases">
        <title>Desulfatitalea alkaliphila sp. nov., a novel anaerobic sulfate-reducing bacterium isolated from terrestrial mud volcano, Taman Peninsula, Russia.</title>
        <authorList>
            <person name="Khomyakova M.A."/>
            <person name="Merkel A.Y."/>
            <person name="Slobodkin A.I."/>
        </authorList>
    </citation>
    <scope>NUCLEOTIDE SEQUENCE</scope>
    <source>
        <strain evidence="3">M08but</strain>
    </source>
</reference>
<proteinExistence type="inferred from homology"/>
<dbReference type="PANTHER" id="PTHR42951:SF4">
    <property type="entry name" value="ACYL-COENZYME A THIOESTERASE MBLAC2"/>
    <property type="match status" value="1"/>
</dbReference>
<dbReference type="GO" id="GO:0017001">
    <property type="term" value="P:antibiotic catabolic process"/>
    <property type="evidence" value="ECO:0007669"/>
    <property type="project" value="UniProtKB-ARBA"/>
</dbReference>
<dbReference type="Pfam" id="PF00753">
    <property type="entry name" value="Lactamase_B"/>
    <property type="match status" value="1"/>
</dbReference>
<evidence type="ECO:0000256" key="1">
    <source>
        <dbReference type="ARBA" id="ARBA00005250"/>
    </source>
</evidence>
<dbReference type="AlphaFoldDB" id="A0AA41R2T2"/>
<dbReference type="RefSeq" id="WP_246904819.1">
    <property type="nucleotide sequence ID" value="NZ_JALJRB010000006.1"/>
</dbReference>
<dbReference type="Gene3D" id="3.60.15.10">
    <property type="entry name" value="Ribonuclease Z/Hydroxyacylglutathione hydrolase-like"/>
    <property type="match status" value="1"/>
</dbReference>
<organism evidence="3 4">
    <name type="scientific">Desulfatitalea alkaliphila</name>
    <dbReference type="NCBI Taxonomy" id="2929485"/>
    <lineage>
        <taxon>Bacteria</taxon>
        <taxon>Pseudomonadati</taxon>
        <taxon>Thermodesulfobacteriota</taxon>
        <taxon>Desulfobacteria</taxon>
        <taxon>Desulfobacterales</taxon>
        <taxon>Desulfosarcinaceae</taxon>
        <taxon>Desulfatitalea</taxon>
    </lineage>
</organism>
<dbReference type="PANTHER" id="PTHR42951">
    <property type="entry name" value="METALLO-BETA-LACTAMASE DOMAIN-CONTAINING"/>
    <property type="match status" value="1"/>
</dbReference>
<evidence type="ECO:0000313" key="3">
    <source>
        <dbReference type="EMBL" id="MCJ8500448.1"/>
    </source>
</evidence>
<sequence>MIPDAIEVAPGLHRIPLPVALPGFAGFISAWAYTAGPVLLVDPGPSATADHLLTVLSRLGIRKPDLILLTHIHIDHAGGIGELARAFPRTPVVCHPKAVRHLIEPDRLWEGSLATLGDVARRYGPIAPVPAAQILAADTLAEAPVRAVPTPGHAAHQYSYLVDDLLFAGEAGGVSIALAEGGHYLRPATPPPFRLEICLESIDRLVALQPQRICYGHVGMRAQAVHWLNAHREQLQRWHRLIAEGCGPGRPDDARALEACVDHLLAHDPLLASWPRLNADDRERERFFLRNSVKGYWDYQAPKAH</sequence>
<gene>
    <name evidence="3" type="ORF">MRX98_07670</name>
</gene>
<dbReference type="InterPro" id="IPR001279">
    <property type="entry name" value="Metallo-B-lactamas"/>
</dbReference>
<comment type="similarity">
    <text evidence="1">Belongs to the metallo-beta-lactamase superfamily. Class-B beta-lactamase family.</text>
</comment>
<evidence type="ECO:0000313" key="4">
    <source>
        <dbReference type="Proteomes" id="UP001165427"/>
    </source>
</evidence>
<dbReference type="EMBL" id="JALJRB010000006">
    <property type="protein sequence ID" value="MCJ8500448.1"/>
    <property type="molecule type" value="Genomic_DNA"/>
</dbReference>